<proteinExistence type="predicted"/>
<dbReference type="AlphaFoldDB" id="A0A5K1IZ75"/>
<organism evidence="1 2">
    <name type="scientific">Collinsella aerofaciens</name>
    <dbReference type="NCBI Taxonomy" id="74426"/>
    <lineage>
        <taxon>Bacteria</taxon>
        <taxon>Bacillati</taxon>
        <taxon>Actinomycetota</taxon>
        <taxon>Coriobacteriia</taxon>
        <taxon>Coriobacteriales</taxon>
        <taxon>Coriobacteriaceae</taxon>
        <taxon>Collinsella</taxon>
    </lineage>
</organism>
<accession>A0A5K1IZ75</accession>
<dbReference type="RefSeq" id="WP_197036750.1">
    <property type="nucleotide sequence ID" value="NZ_CABWIH010000034.1"/>
</dbReference>
<gene>
    <name evidence="1" type="ORF">LMKDKBCB_01751</name>
</gene>
<reference evidence="1 2" key="1">
    <citation type="submission" date="2019-10" db="EMBL/GenBank/DDBJ databases">
        <authorList>
            <person name="Wolf R A."/>
        </authorList>
    </citation>
    <scope>NUCLEOTIDE SEQUENCE [LARGE SCALE GENOMIC DNA]</scope>
    <source>
        <strain evidence="1">Collinsella_aerofaciens_AK_138A</strain>
    </source>
</reference>
<sequence>MSSEGIVADPNMPVLADADPDGLYLAALEPYPYLMTPTQVAEFTCVTPGEVRHLLKMGGD</sequence>
<evidence type="ECO:0000313" key="2">
    <source>
        <dbReference type="Proteomes" id="UP000330807"/>
    </source>
</evidence>
<dbReference type="Proteomes" id="UP000330807">
    <property type="component" value="Unassembled WGS sequence"/>
</dbReference>
<dbReference type="EMBL" id="CABWIH010000034">
    <property type="protein sequence ID" value="VWL94903.1"/>
    <property type="molecule type" value="Genomic_DNA"/>
</dbReference>
<name>A0A5K1IZ75_9ACTN</name>
<protein>
    <submittedName>
        <fullName evidence="1">Uncharacterized protein</fullName>
    </submittedName>
</protein>
<evidence type="ECO:0000313" key="1">
    <source>
        <dbReference type="EMBL" id="VWL94903.1"/>
    </source>
</evidence>